<dbReference type="InterPro" id="IPR000719">
    <property type="entry name" value="Prot_kinase_dom"/>
</dbReference>
<evidence type="ECO:0000256" key="1">
    <source>
        <dbReference type="SAM" id="MobiDB-lite"/>
    </source>
</evidence>
<dbReference type="InterPro" id="IPR008271">
    <property type="entry name" value="Ser/Thr_kinase_AS"/>
</dbReference>
<dbReference type="GO" id="GO:0008270">
    <property type="term" value="F:zinc ion binding"/>
    <property type="evidence" value="ECO:0007669"/>
    <property type="project" value="InterPro"/>
</dbReference>
<dbReference type="Gene3D" id="1.10.510.10">
    <property type="entry name" value="Transferase(Phosphotransferase) domain 1"/>
    <property type="match status" value="1"/>
</dbReference>
<keyword evidence="3" id="KW-0418">Kinase</keyword>
<dbReference type="Pfam" id="PF07714">
    <property type="entry name" value="PK_Tyr_Ser-Thr"/>
    <property type="match status" value="1"/>
</dbReference>
<feature type="domain" description="Protein kinase" evidence="2">
    <location>
        <begin position="149"/>
        <end position="422"/>
    </location>
</feature>
<dbReference type="EMBL" id="LNZH02000094">
    <property type="protein sequence ID" value="OCB91315.1"/>
    <property type="molecule type" value="Genomic_DNA"/>
</dbReference>
<dbReference type="InterPro" id="IPR011009">
    <property type="entry name" value="Kinase-like_dom_sf"/>
</dbReference>
<evidence type="ECO:0000259" key="2">
    <source>
        <dbReference type="PROSITE" id="PS50011"/>
    </source>
</evidence>
<reference evidence="3" key="1">
    <citation type="submission" date="2016-06" db="EMBL/GenBank/DDBJ databases">
        <title>Draft Genome sequence of the fungus Inonotus baumii.</title>
        <authorList>
            <person name="Zhu H."/>
            <person name="Lin W."/>
        </authorList>
    </citation>
    <scope>NUCLEOTIDE SEQUENCE</scope>
    <source>
        <strain evidence="3">821</strain>
    </source>
</reference>
<name>A0A9Q5I426_SANBA</name>
<dbReference type="InterPro" id="IPR051681">
    <property type="entry name" value="Ser/Thr_Kinases-Pseudokinases"/>
</dbReference>
<sequence>MGAPTKPILIEPKPRPSGKGRAAPKKPVLAEPKPRPCENGRGIVTKRTLVRPTRIISGERGKDSVGFINRLCEPCKKIKRKCLQRFASRVNESCDSCLKSGDECAHNDTATEESDPSDEEKESDKDPLRDVSPGILAELKHLDLSDSVGFNNNVVNGGAYGDICKAYCRFPDGRRSRVSMKRLRFYLREDITLLFEKEIYVWSKLQHVNILPLMGYAFDGPTGFPVLVSQWMPLGSAWSYLKDKPEFNPTRLVRGIARGLQYLHQQEIVHSDLKSDNVLLTTTLDARICDFGCSRMLAASRSLANMSSGIRGTFRYLAYELLATPASGGQTTARHTKETDVWAFGMTVYELLDRRRPYEDLAEFQVLSAILSGQLPSVSQTFHNRSPLRRTVKAILWEMCERCWTRDPKDRAIIDTILYEFEKEIENNGTGILRSYFYDDEAEVCDDTEVPNGERYSLSFLDSIAD</sequence>
<dbReference type="SUPFAM" id="SSF57701">
    <property type="entry name" value="Zn2/Cys6 DNA-binding domain"/>
    <property type="match status" value="1"/>
</dbReference>
<dbReference type="SMART" id="SM00220">
    <property type="entry name" value="S_TKc"/>
    <property type="match status" value="1"/>
</dbReference>
<evidence type="ECO:0000313" key="4">
    <source>
        <dbReference type="Proteomes" id="UP000757232"/>
    </source>
</evidence>
<dbReference type="GO" id="GO:0004674">
    <property type="term" value="F:protein serine/threonine kinase activity"/>
    <property type="evidence" value="ECO:0007669"/>
    <property type="project" value="TreeGrafter"/>
</dbReference>
<dbReference type="GO" id="GO:0000981">
    <property type="term" value="F:DNA-binding transcription factor activity, RNA polymerase II-specific"/>
    <property type="evidence" value="ECO:0007669"/>
    <property type="project" value="InterPro"/>
</dbReference>
<feature type="region of interest" description="Disordered" evidence="1">
    <location>
        <begin position="1"/>
        <end position="43"/>
    </location>
</feature>
<dbReference type="InterPro" id="IPR001245">
    <property type="entry name" value="Ser-Thr/Tyr_kinase_cat_dom"/>
</dbReference>
<dbReference type="AlphaFoldDB" id="A0A9Q5I426"/>
<dbReference type="Proteomes" id="UP000757232">
    <property type="component" value="Unassembled WGS sequence"/>
</dbReference>
<dbReference type="PANTHER" id="PTHR44329">
    <property type="entry name" value="SERINE/THREONINE-PROTEIN KINASE TNNI3K-RELATED"/>
    <property type="match status" value="1"/>
</dbReference>
<keyword evidence="4" id="KW-1185">Reference proteome</keyword>
<accession>A0A9Q5I426</accession>
<organism evidence="3 4">
    <name type="scientific">Sanghuangporus baumii</name>
    <name type="common">Phellinus baumii</name>
    <dbReference type="NCBI Taxonomy" id="108892"/>
    <lineage>
        <taxon>Eukaryota</taxon>
        <taxon>Fungi</taxon>
        <taxon>Dikarya</taxon>
        <taxon>Basidiomycota</taxon>
        <taxon>Agaricomycotina</taxon>
        <taxon>Agaricomycetes</taxon>
        <taxon>Hymenochaetales</taxon>
        <taxon>Hymenochaetaceae</taxon>
        <taxon>Sanghuangporus</taxon>
    </lineage>
</organism>
<dbReference type="GO" id="GO:0005524">
    <property type="term" value="F:ATP binding"/>
    <property type="evidence" value="ECO:0007669"/>
    <property type="project" value="InterPro"/>
</dbReference>
<dbReference type="PANTHER" id="PTHR44329:SF214">
    <property type="entry name" value="PROTEIN KINASE DOMAIN-CONTAINING PROTEIN"/>
    <property type="match status" value="1"/>
</dbReference>
<protein>
    <submittedName>
        <fullName evidence="3">Kinase-like protein</fullName>
    </submittedName>
</protein>
<dbReference type="InterPro" id="IPR036864">
    <property type="entry name" value="Zn2-C6_fun-type_DNA-bd_sf"/>
</dbReference>
<proteinExistence type="predicted"/>
<keyword evidence="3" id="KW-0808">Transferase</keyword>
<gene>
    <name evidence="3" type="ORF">A7U60_g1434</name>
</gene>
<dbReference type="OrthoDB" id="122279at2759"/>
<dbReference type="PROSITE" id="PS00108">
    <property type="entry name" value="PROTEIN_KINASE_ST"/>
    <property type="match status" value="1"/>
</dbReference>
<dbReference type="PROSITE" id="PS50011">
    <property type="entry name" value="PROTEIN_KINASE_DOM"/>
    <property type="match status" value="1"/>
</dbReference>
<evidence type="ECO:0000313" key="3">
    <source>
        <dbReference type="EMBL" id="OCB91315.1"/>
    </source>
</evidence>
<dbReference type="SUPFAM" id="SSF56112">
    <property type="entry name" value="Protein kinase-like (PK-like)"/>
    <property type="match status" value="1"/>
</dbReference>
<comment type="caution">
    <text evidence="3">The sequence shown here is derived from an EMBL/GenBank/DDBJ whole genome shotgun (WGS) entry which is preliminary data.</text>
</comment>
<feature type="region of interest" description="Disordered" evidence="1">
    <location>
        <begin position="105"/>
        <end position="130"/>
    </location>
</feature>
<feature type="compositionally biased region" description="Acidic residues" evidence="1">
    <location>
        <begin position="110"/>
        <end position="121"/>
    </location>
</feature>